<keyword evidence="2" id="KW-1185">Reference proteome</keyword>
<gene>
    <name evidence="1" type="ORF">HIJ39_05010</name>
</gene>
<reference evidence="1 2" key="1">
    <citation type="submission" date="2020-04" db="EMBL/GenBank/DDBJ databases">
        <authorList>
            <person name="Zhang R."/>
            <person name="Schippers A."/>
        </authorList>
    </citation>
    <scope>NUCLEOTIDE SEQUENCE [LARGE SCALE GENOMIC DNA]</scope>
    <source>
        <strain evidence="1 2">DSM 109850</strain>
    </source>
</reference>
<evidence type="ECO:0000313" key="2">
    <source>
        <dbReference type="Proteomes" id="UP000533476"/>
    </source>
</evidence>
<protein>
    <submittedName>
        <fullName evidence="1">Uncharacterized protein</fullName>
    </submittedName>
</protein>
<proteinExistence type="predicted"/>
<organism evidence="1 2">
    <name type="scientific">Sulfobacillus harzensis</name>
    <dbReference type="NCBI Taxonomy" id="2729629"/>
    <lineage>
        <taxon>Bacteria</taxon>
        <taxon>Bacillati</taxon>
        <taxon>Bacillota</taxon>
        <taxon>Clostridia</taxon>
        <taxon>Eubacteriales</taxon>
        <taxon>Clostridiales Family XVII. Incertae Sedis</taxon>
        <taxon>Sulfobacillus</taxon>
    </lineage>
</organism>
<evidence type="ECO:0000313" key="1">
    <source>
        <dbReference type="EMBL" id="NMP21714.1"/>
    </source>
</evidence>
<accession>A0A7Y0L4H0</accession>
<sequence length="66" mass="6992">MSLSPDLAQTLNSPIVDGAQKQAELRAAEKSNTRYLKDGDVIVARIAQEDGGISLGEQRTPVIASP</sequence>
<dbReference type="Proteomes" id="UP000533476">
    <property type="component" value="Unassembled WGS sequence"/>
</dbReference>
<comment type="caution">
    <text evidence="1">The sequence shown here is derived from an EMBL/GenBank/DDBJ whole genome shotgun (WGS) entry which is preliminary data.</text>
</comment>
<dbReference type="EMBL" id="JABBVZ010000011">
    <property type="protein sequence ID" value="NMP21714.1"/>
    <property type="molecule type" value="Genomic_DNA"/>
</dbReference>
<dbReference type="AlphaFoldDB" id="A0A7Y0L4H0"/>
<name>A0A7Y0L4H0_9FIRM</name>
<dbReference type="RefSeq" id="WP_169097353.1">
    <property type="nucleotide sequence ID" value="NZ_JABBVZ010000011.1"/>
</dbReference>